<evidence type="ECO:0000256" key="2">
    <source>
        <dbReference type="ARBA" id="ARBA00023012"/>
    </source>
</evidence>
<dbReference type="Pfam" id="PF03704">
    <property type="entry name" value="BTAD"/>
    <property type="match status" value="1"/>
</dbReference>
<dbReference type="InterPro" id="IPR003593">
    <property type="entry name" value="AAA+_ATPase"/>
</dbReference>
<dbReference type="InterPro" id="IPR005158">
    <property type="entry name" value="BTAD"/>
</dbReference>
<keyword evidence="5" id="KW-0804">Transcription</keyword>
<dbReference type="Gene3D" id="3.40.50.300">
    <property type="entry name" value="P-loop containing nucleotide triphosphate hydrolases"/>
    <property type="match status" value="1"/>
</dbReference>
<dbReference type="Pfam" id="PF13191">
    <property type="entry name" value="AAA_16"/>
    <property type="match status" value="1"/>
</dbReference>
<dbReference type="Gene3D" id="1.10.10.10">
    <property type="entry name" value="Winged helix-like DNA-binding domain superfamily/Winged helix DNA-binding domain"/>
    <property type="match status" value="3"/>
</dbReference>
<organism evidence="8 9">
    <name type="scientific">Streptomyces bohaiensis</name>
    <dbReference type="NCBI Taxonomy" id="1431344"/>
    <lineage>
        <taxon>Bacteria</taxon>
        <taxon>Bacillati</taxon>
        <taxon>Actinomycetota</taxon>
        <taxon>Actinomycetes</taxon>
        <taxon>Kitasatosporales</taxon>
        <taxon>Streptomycetaceae</taxon>
        <taxon>Streptomyces</taxon>
    </lineage>
</organism>
<evidence type="ECO:0000313" key="9">
    <source>
        <dbReference type="Proteomes" id="UP000727056"/>
    </source>
</evidence>
<feature type="compositionally biased region" description="Basic and acidic residues" evidence="6">
    <location>
        <begin position="545"/>
        <end position="558"/>
    </location>
</feature>
<keyword evidence="9" id="KW-1185">Reference proteome</keyword>
<comment type="similarity">
    <text evidence="1">Belongs to the AfsR/DnrI/RedD regulatory family.</text>
</comment>
<keyword evidence="4" id="KW-0238">DNA-binding</keyword>
<dbReference type="SUPFAM" id="SSF55073">
    <property type="entry name" value="Nucleotide cyclase"/>
    <property type="match status" value="1"/>
</dbReference>
<reference evidence="8 9" key="1">
    <citation type="submission" date="2020-03" db="EMBL/GenBank/DDBJ databases">
        <title>Draft genome of Streptomyces sp. ventii, isolated from the Axial Seamount in the Pacific Ocean, and resequencing of the two type strains Streptomyces lonarensis strain NCL 716 and Streptomyces bohaiensis strain 11A07.</title>
        <authorList>
            <person name="Loughran R.M."/>
            <person name="Pfannmuller K.M."/>
            <person name="Wasson B.J."/>
            <person name="Deadmond M.C."/>
            <person name="Paddock B.E."/>
            <person name="Koyack M.J."/>
            <person name="Gallegos D.A."/>
            <person name="Mitchell E.A."/>
            <person name="Ushijima B."/>
            <person name="Saw J.H."/>
            <person name="Mcphail K.L."/>
            <person name="Videau P."/>
        </authorList>
    </citation>
    <scope>NUCLEOTIDE SEQUENCE [LARGE SCALE GENOMIC DNA]</scope>
    <source>
        <strain evidence="8 9">11A07</strain>
    </source>
</reference>
<dbReference type="CDD" id="cd15831">
    <property type="entry name" value="BTAD"/>
    <property type="match status" value="1"/>
</dbReference>
<dbReference type="InterPro" id="IPR000792">
    <property type="entry name" value="Tscrpt_reg_LuxR_C"/>
</dbReference>
<keyword evidence="2" id="KW-0902">Two-component regulatory system</keyword>
<dbReference type="SMART" id="SM00421">
    <property type="entry name" value="HTH_LUXR"/>
    <property type="match status" value="2"/>
</dbReference>
<feature type="region of interest" description="Disordered" evidence="6">
    <location>
        <begin position="760"/>
        <end position="782"/>
    </location>
</feature>
<keyword evidence="3" id="KW-0805">Transcription regulation</keyword>
<evidence type="ECO:0000313" key="8">
    <source>
        <dbReference type="EMBL" id="NJQ14758.1"/>
    </source>
</evidence>
<protein>
    <submittedName>
        <fullName evidence="8">AAA family ATPase</fullName>
    </submittedName>
</protein>
<dbReference type="EMBL" id="JAAVJC010000037">
    <property type="protein sequence ID" value="NJQ14758.1"/>
    <property type="molecule type" value="Genomic_DNA"/>
</dbReference>
<sequence length="1090" mass="113036">MRRPPGALTAQRRPVTSPGAGGRDAPAEGQRNPQGRNVAAVGERGGALLGALDVRLVAGLASGLSTVQLASRLHLSRQGVEYRVSSLLRRLRAPNRVALVARAYDTGVLAAGAWPPTTGRFPARDGPQCSGGRPDEGLPRPGTRAYVHRVRGRPGQPLPAHGAPPDRGAPSGSTPTGRGGPGTCLSPVQRRILAELAAGRSARELAQRLSLSRKGVEYHIGTMLRKLAVPNRTALVAKAYALRVLLPGDGLPTSRAFDVPPTPSRGGVTTAPADAHGESMDFSILGPLRVQHGGADLSVSGTCQRAVLGSLLLRDNEAMATSALLKAIWGADPPRTARKMIQNAVSGLRNLLSVDTGPDTPLLLTHPPGYLLHTAPDRIDRRCFDDLVGRGRAQLREGEPEAAARSLREALALWRGDPLADLVELGYDWPEATVLKESRKTAVEDLFEAQLACGLHHEVMGDLALAATAEPLRERLCGLIMLAAYRSGRQGEALAAYRALRTRLVAELGVEPGEELKALEYGILNQDPRLQLGSPPARLAAAAPMRERAPAPDREREAATPGADPAAPYPLSAVAATHTSGGPVPVGPRSRTAAAGETGTPAPAGPGTPGRMPAAEQQECGDGAAPTQPDAGGGRAERRDITVVMVTADAATEAVARFVEEEIERCGGVAAPGPGSSWCGYFGATRHLTDHAERALTAVGAITRWAAESYPDVSIRVAMHSGEAVVSHNGTAESVPLVEAGVLDSCRRLAAVTVPGHLRIDSAPGRPAPPRLTLASRPQPHRLAGPFVGRTAETDLLQGMLRRVAQAGTPGLATLVGAPGIGKTRLLAELAHRAADGSEDGAVVLRATAGPGERGTAASILGDVIRDHLGLHRADDPAAVEQRLADCAAALGTAHDNVLPGVRHALGLVPDASGHPDAVDACVTVLRRIARTRPTVLLLDDIHLADDELAAALAVLTGVPSPLPVLVVAAGRPGFGARLTPWHERFTNTMHLVLDPLPDTAVTRLLASLLSTGQRLEHFGTRLSPAGSGESAQWRSLLTDLGGNPGRAEEFAAAVNAGPDDAVVPVGPWAGAGRAVGATGARLGGSASSA</sequence>
<dbReference type="SMART" id="SM00862">
    <property type="entry name" value="Trans_reg_C"/>
    <property type="match status" value="1"/>
</dbReference>
<dbReference type="InterPro" id="IPR001867">
    <property type="entry name" value="OmpR/PhoB-type_DNA-bd"/>
</dbReference>
<feature type="region of interest" description="Disordered" evidence="6">
    <location>
        <begin position="530"/>
        <end position="637"/>
    </location>
</feature>
<dbReference type="PROSITE" id="PS50043">
    <property type="entry name" value="HTH_LUXR_2"/>
    <property type="match status" value="1"/>
</dbReference>
<dbReference type="InterPro" id="IPR036388">
    <property type="entry name" value="WH-like_DNA-bd_sf"/>
</dbReference>
<feature type="region of interest" description="Disordered" evidence="6">
    <location>
        <begin position="1"/>
        <end position="34"/>
    </location>
</feature>
<evidence type="ECO:0000256" key="5">
    <source>
        <dbReference type="ARBA" id="ARBA00023163"/>
    </source>
</evidence>
<comment type="caution">
    <text evidence="8">The sequence shown here is derived from an EMBL/GenBank/DDBJ whole genome shotgun (WGS) entry which is preliminary data.</text>
</comment>
<dbReference type="Gene3D" id="1.25.40.10">
    <property type="entry name" value="Tetratricopeptide repeat domain"/>
    <property type="match status" value="1"/>
</dbReference>
<evidence type="ECO:0000256" key="3">
    <source>
        <dbReference type="ARBA" id="ARBA00023015"/>
    </source>
</evidence>
<dbReference type="CDD" id="cd06170">
    <property type="entry name" value="LuxR_C_like"/>
    <property type="match status" value="1"/>
</dbReference>
<dbReference type="SMART" id="SM01043">
    <property type="entry name" value="BTAD"/>
    <property type="match status" value="1"/>
</dbReference>
<evidence type="ECO:0000256" key="6">
    <source>
        <dbReference type="SAM" id="MobiDB-lite"/>
    </source>
</evidence>
<name>A0ABX1CA23_9ACTN</name>
<proteinExistence type="inferred from homology"/>
<dbReference type="InterPro" id="IPR029787">
    <property type="entry name" value="Nucleotide_cyclase"/>
</dbReference>
<dbReference type="SUPFAM" id="SSF46894">
    <property type="entry name" value="C-terminal effector domain of the bipartite response regulators"/>
    <property type="match status" value="3"/>
</dbReference>
<feature type="domain" description="HTH luxR-type" evidence="7">
    <location>
        <begin position="178"/>
        <end position="243"/>
    </location>
</feature>
<evidence type="ECO:0000256" key="4">
    <source>
        <dbReference type="ARBA" id="ARBA00023125"/>
    </source>
</evidence>
<feature type="region of interest" description="Disordered" evidence="6">
    <location>
        <begin position="117"/>
        <end position="185"/>
    </location>
</feature>
<evidence type="ECO:0000259" key="7">
    <source>
        <dbReference type="PROSITE" id="PS50043"/>
    </source>
</evidence>
<gene>
    <name evidence="8" type="ORF">HCN52_07320</name>
</gene>
<dbReference type="InterPro" id="IPR027417">
    <property type="entry name" value="P-loop_NTPase"/>
</dbReference>
<accession>A0ABX1CA23</accession>
<dbReference type="InterPro" id="IPR016032">
    <property type="entry name" value="Sig_transdc_resp-reg_C-effctor"/>
</dbReference>
<dbReference type="PANTHER" id="PTHR35807">
    <property type="entry name" value="TRANSCRIPTIONAL REGULATOR REDD-RELATED"/>
    <property type="match status" value="1"/>
</dbReference>
<dbReference type="InterPro" id="IPR011990">
    <property type="entry name" value="TPR-like_helical_dom_sf"/>
</dbReference>
<feature type="compositionally biased region" description="Low complexity" evidence="6">
    <location>
        <begin position="535"/>
        <end position="544"/>
    </location>
</feature>
<dbReference type="PANTHER" id="PTHR35807:SF1">
    <property type="entry name" value="TRANSCRIPTIONAL REGULATOR REDD"/>
    <property type="match status" value="1"/>
</dbReference>
<dbReference type="SUPFAM" id="SSF52540">
    <property type="entry name" value="P-loop containing nucleoside triphosphate hydrolases"/>
    <property type="match status" value="1"/>
</dbReference>
<dbReference type="InterPro" id="IPR041664">
    <property type="entry name" value="AAA_16"/>
</dbReference>
<feature type="compositionally biased region" description="Low complexity" evidence="6">
    <location>
        <begin position="592"/>
        <end position="602"/>
    </location>
</feature>
<dbReference type="SMART" id="SM00382">
    <property type="entry name" value="AAA"/>
    <property type="match status" value="1"/>
</dbReference>
<dbReference type="InterPro" id="IPR051677">
    <property type="entry name" value="AfsR-DnrI-RedD_regulator"/>
</dbReference>
<dbReference type="Proteomes" id="UP000727056">
    <property type="component" value="Unassembled WGS sequence"/>
</dbReference>
<dbReference type="SUPFAM" id="SSF48452">
    <property type="entry name" value="TPR-like"/>
    <property type="match status" value="1"/>
</dbReference>
<evidence type="ECO:0000256" key="1">
    <source>
        <dbReference type="ARBA" id="ARBA00005820"/>
    </source>
</evidence>
<dbReference type="Pfam" id="PF00196">
    <property type="entry name" value="GerE"/>
    <property type="match status" value="2"/>
</dbReference>